<sequence length="605" mass="65889">MRLPATLAPWRQWLDWFDPQLASALGECLLRLHPLLGAFRLRAASGRLEPEGIDDLRQRGSYERLLLSEWALADAAPEEFDRRAAGGEHLFLSPKLVARQADALTVAVFDTGPAQLGAPRLLHVALWILLAQRAQAAKARFVWGVLGVPGELHEADSAERLRELLGARAWRFQGEDADRAAMEQRWARSLDALDPAPAERWSIGARAPGHGLGHRVGILAAQPGALAVTISAAQARRETTLALPAADTGARLLRGEFDLRARIVPAARVRPPREDGPTRLSTTQPPVLSADGATVAVALAGRSAVRVYRLSNPGQSPFTMRWDAQTPLLAAAIDRQAFGGILAYRSGLQFWSLRGFGHGHRPPRAALELPQGRWLRCVHGHLDGLPPELWLLADGAVWVWTEHSTGSAASVNLSPRKVAENVFALCDVGAGHVAHLRHRDGHLEVTRTTTRNEQKPVKLVCPTPPLSAWMNSWSFGLSWGGVVAAEFAVAGHGGERSRIWRVWRRGNGVDRDFEIILPAEWKVIGADPQPDGEPVLIAFNPDRTQVVRIGDRERRVVYESAIRLSTGSVCDSGWTTAAVDADGRLIALRGRDGRPTIYAGGNGDD</sequence>
<name>A0AAU9AED4_LYSEN</name>
<accession>A0AAU9AED4</accession>
<reference evidence="1 2" key="1">
    <citation type="journal article" date="2017" name="DNA Res.">
        <title>Complete genome sequence and expression profile of the commercial lytic enzyme producer Lysobacter enzymogenes M497-1.</title>
        <authorList>
            <person name="Takami H."/>
            <person name="Toyoda A."/>
            <person name="Uchiyama I."/>
            <person name="Itoh T."/>
            <person name="Takaki Y."/>
            <person name="Arai W."/>
            <person name="Nishi S."/>
            <person name="Kawai M."/>
            <person name="Shinya K."/>
            <person name="Ikeda H."/>
        </authorList>
    </citation>
    <scope>NUCLEOTIDE SEQUENCE [LARGE SCALE GENOMIC DNA]</scope>
    <source>
        <strain evidence="1 2">M497-1</strain>
    </source>
</reference>
<dbReference type="Proteomes" id="UP000218824">
    <property type="component" value="Chromosome"/>
</dbReference>
<evidence type="ECO:0000313" key="2">
    <source>
        <dbReference type="Proteomes" id="UP000218824"/>
    </source>
</evidence>
<dbReference type="EMBL" id="AP014940">
    <property type="protein sequence ID" value="BAV97131.1"/>
    <property type="molecule type" value="Genomic_DNA"/>
</dbReference>
<dbReference type="GeneID" id="83063511"/>
<gene>
    <name evidence="1" type="ORF">LEN_1644</name>
</gene>
<dbReference type="SUPFAM" id="SSF69322">
    <property type="entry name" value="Tricorn protease domain 2"/>
    <property type="match status" value="1"/>
</dbReference>
<protein>
    <submittedName>
        <fullName evidence="1">Uncharacterized protein</fullName>
    </submittedName>
</protein>
<dbReference type="KEGG" id="lem:LEN_1644"/>
<dbReference type="RefSeq" id="WP_096377331.1">
    <property type="nucleotide sequence ID" value="NZ_AP014940.1"/>
</dbReference>
<dbReference type="AlphaFoldDB" id="A0AAU9AED4"/>
<organism evidence="1 2">
    <name type="scientific">Lysobacter enzymogenes</name>
    <dbReference type="NCBI Taxonomy" id="69"/>
    <lineage>
        <taxon>Bacteria</taxon>
        <taxon>Pseudomonadati</taxon>
        <taxon>Pseudomonadota</taxon>
        <taxon>Gammaproteobacteria</taxon>
        <taxon>Lysobacterales</taxon>
        <taxon>Lysobacteraceae</taxon>
        <taxon>Lysobacter</taxon>
    </lineage>
</organism>
<evidence type="ECO:0000313" key="1">
    <source>
        <dbReference type="EMBL" id="BAV97131.1"/>
    </source>
</evidence>
<proteinExistence type="predicted"/>